<organism evidence="9">
    <name type="scientific">Cucumis melo</name>
    <name type="common">Muskmelon</name>
    <dbReference type="NCBI Taxonomy" id="3656"/>
    <lineage>
        <taxon>Eukaryota</taxon>
        <taxon>Viridiplantae</taxon>
        <taxon>Streptophyta</taxon>
        <taxon>Embryophyta</taxon>
        <taxon>Tracheophyta</taxon>
        <taxon>Spermatophyta</taxon>
        <taxon>Magnoliopsida</taxon>
        <taxon>eudicotyledons</taxon>
        <taxon>Gunneridae</taxon>
        <taxon>Pentapetalae</taxon>
        <taxon>rosids</taxon>
        <taxon>fabids</taxon>
        <taxon>Cucurbitales</taxon>
        <taxon>Cucurbitaceae</taxon>
        <taxon>Benincaseae</taxon>
        <taxon>Cucumis</taxon>
    </lineage>
</organism>
<dbReference type="PANTHER" id="PTHR31675:SF8">
    <property type="entry name" value="AXIAL REGULATOR YABBY 4"/>
    <property type="match status" value="1"/>
</dbReference>
<keyword evidence="4" id="KW-0863">Zinc-finger</keyword>
<dbReference type="AlphaFoldDB" id="A0A9I9EIB5"/>
<keyword evidence="5" id="KW-0862">Zinc</keyword>
<proteinExistence type="inferred from homology"/>
<reference evidence="9" key="1">
    <citation type="submission" date="2023-03" db="UniProtKB">
        <authorList>
            <consortium name="EnsemblPlants"/>
        </authorList>
    </citation>
    <scope>IDENTIFICATION</scope>
</reference>
<keyword evidence="3" id="KW-0479">Metal-binding</keyword>
<accession>A0A9I9EIB5</accession>
<dbReference type="InterPro" id="IPR056776">
    <property type="entry name" value="YABBY_N"/>
</dbReference>
<dbReference type="InterPro" id="IPR036910">
    <property type="entry name" value="HMG_box_dom_sf"/>
</dbReference>
<dbReference type="Gene3D" id="1.10.30.10">
    <property type="entry name" value="High mobility group box domain"/>
    <property type="match status" value="1"/>
</dbReference>
<feature type="domain" description="YABBY N-terminal" evidence="8">
    <location>
        <begin position="41"/>
        <end position="75"/>
    </location>
</feature>
<dbReference type="GO" id="GO:0008270">
    <property type="term" value="F:zinc ion binding"/>
    <property type="evidence" value="ECO:0007669"/>
    <property type="project" value="UniProtKB-KW"/>
</dbReference>
<dbReference type="EnsemblPlants" id="MELO3C034130.2.1">
    <property type="protein sequence ID" value="MELO3C034130.2.1"/>
    <property type="gene ID" value="MELO3C034130.2"/>
</dbReference>
<dbReference type="GO" id="GO:0009944">
    <property type="term" value="P:polarity specification of adaxial/abaxial axis"/>
    <property type="evidence" value="ECO:0007669"/>
    <property type="project" value="TreeGrafter"/>
</dbReference>
<dbReference type="GO" id="GO:0005634">
    <property type="term" value="C:nucleus"/>
    <property type="evidence" value="ECO:0007669"/>
    <property type="project" value="UniProtKB-SubCell"/>
</dbReference>
<dbReference type="PANTHER" id="PTHR31675">
    <property type="entry name" value="PROTEIN YABBY 6-RELATED"/>
    <property type="match status" value="1"/>
</dbReference>
<comment type="similarity">
    <text evidence="2">Belongs to the YABBY family.</text>
</comment>
<dbReference type="Pfam" id="PF24868">
    <property type="entry name" value="YABBY_N"/>
    <property type="match status" value="1"/>
</dbReference>
<dbReference type="GO" id="GO:0045165">
    <property type="term" value="P:cell fate commitment"/>
    <property type="evidence" value="ECO:0007669"/>
    <property type="project" value="TreeGrafter"/>
</dbReference>
<dbReference type="Pfam" id="PF04690">
    <property type="entry name" value="YABBY"/>
    <property type="match status" value="1"/>
</dbReference>
<evidence type="ECO:0000313" key="9">
    <source>
        <dbReference type="EnsemblPlants" id="MELO3C034130.2.1"/>
    </source>
</evidence>
<dbReference type="Gramene" id="MELO3C034130.2.1">
    <property type="protein sequence ID" value="MELO3C034130.2.1"/>
    <property type="gene ID" value="MELO3C034130.2"/>
</dbReference>
<evidence type="ECO:0000259" key="7">
    <source>
        <dbReference type="Pfam" id="PF04690"/>
    </source>
</evidence>
<keyword evidence="6" id="KW-0539">Nucleus</keyword>
<dbReference type="GO" id="GO:0048481">
    <property type="term" value="P:plant ovule development"/>
    <property type="evidence" value="ECO:0007669"/>
    <property type="project" value="TreeGrafter"/>
</dbReference>
<evidence type="ECO:0000256" key="3">
    <source>
        <dbReference type="ARBA" id="ARBA00022723"/>
    </source>
</evidence>
<dbReference type="SUPFAM" id="SSF47095">
    <property type="entry name" value="HMG-box"/>
    <property type="match status" value="1"/>
</dbReference>
<comment type="subcellular location">
    <subcellularLocation>
        <location evidence="1">Nucleus</location>
    </subcellularLocation>
</comment>
<name>A0A9I9EIB5_CUCME</name>
<evidence type="ECO:0000259" key="8">
    <source>
        <dbReference type="Pfam" id="PF24868"/>
    </source>
</evidence>
<feature type="domain" description="YABBY protein C-terminal" evidence="7">
    <location>
        <begin position="130"/>
        <end position="193"/>
    </location>
</feature>
<evidence type="ECO:0000256" key="4">
    <source>
        <dbReference type="ARBA" id="ARBA00022771"/>
    </source>
</evidence>
<evidence type="ECO:0000256" key="5">
    <source>
        <dbReference type="ARBA" id="ARBA00022833"/>
    </source>
</evidence>
<protein>
    <recommendedName>
        <fullName evidence="10">Axial regulator YABBY 4</fullName>
    </recommendedName>
</protein>
<evidence type="ECO:0000256" key="6">
    <source>
        <dbReference type="ARBA" id="ARBA00023242"/>
    </source>
</evidence>
<dbReference type="InterPro" id="IPR006780">
    <property type="entry name" value="YABBY"/>
</dbReference>
<sequence length="224" mass="25753">MNHLFDLPEKICYVQCGICTTILLFRKVLYIVVLYLLNSSLVSVPCSSLSMAVTVTCGHCSSLLSVNMMKATLVPLHFLSSLSHNVIKILIFSPLFVQPKETYREMNSGKFFDSFKRSKLKFSEYEVEEDLIPATTPFVNKPPEKRQRAPSAYNCFIKDEIRRLKTQNPEMTHKEAFRTAAKNWANFPPIQEKDDKEKCNQVEENGSWNTQIPEVHKEGIHFLT</sequence>
<evidence type="ECO:0000256" key="2">
    <source>
        <dbReference type="ARBA" id="ARBA00010325"/>
    </source>
</evidence>
<evidence type="ECO:0008006" key="10">
    <source>
        <dbReference type="Google" id="ProtNLM"/>
    </source>
</evidence>
<dbReference type="InterPro" id="IPR056775">
    <property type="entry name" value="YABBY_C"/>
</dbReference>
<evidence type="ECO:0000256" key="1">
    <source>
        <dbReference type="ARBA" id="ARBA00004123"/>
    </source>
</evidence>